<dbReference type="PANTHER" id="PTHR38103:SF1">
    <property type="entry name" value="RECOMBINATION-ASSOCIATED PROTEIN RDGC"/>
    <property type="match status" value="1"/>
</dbReference>
<accession>G9YBE5</accession>
<dbReference type="EMBL" id="AGCI01000096">
    <property type="protein sequence ID" value="EHM39301.1"/>
    <property type="molecule type" value="Genomic_DNA"/>
</dbReference>
<proteinExistence type="inferred from homology"/>
<dbReference type="GO" id="GO:0006310">
    <property type="term" value="P:DNA recombination"/>
    <property type="evidence" value="ECO:0007669"/>
    <property type="project" value="UniProtKB-KW"/>
</dbReference>
<organism evidence="6 7">
    <name type="scientific">Hafnia alvei ATCC 51873</name>
    <dbReference type="NCBI Taxonomy" id="1002364"/>
    <lineage>
        <taxon>Bacteria</taxon>
        <taxon>Pseudomonadati</taxon>
        <taxon>Pseudomonadota</taxon>
        <taxon>Gammaproteobacteria</taxon>
        <taxon>Enterobacterales</taxon>
        <taxon>Hafniaceae</taxon>
        <taxon>Hafnia</taxon>
    </lineage>
</organism>
<name>G9YBE5_HAFAL</name>
<evidence type="ECO:0000256" key="4">
    <source>
        <dbReference type="ARBA" id="ARBA00022490"/>
    </source>
</evidence>
<comment type="caution">
    <text evidence="6">The sequence shown here is derived from an EMBL/GenBank/DDBJ whole genome shotgun (WGS) entry which is preliminary data.</text>
</comment>
<keyword evidence="4" id="KW-0963">Cytoplasm</keyword>
<dbReference type="AlphaFoldDB" id="G9YBE5"/>
<dbReference type="Proteomes" id="UP000005959">
    <property type="component" value="Unassembled WGS sequence"/>
</dbReference>
<evidence type="ECO:0000256" key="3">
    <source>
        <dbReference type="ARBA" id="ARBA00022296"/>
    </source>
</evidence>
<keyword evidence="6" id="KW-0540">Nuclease</keyword>
<evidence type="ECO:0000256" key="2">
    <source>
        <dbReference type="ARBA" id="ARBA00008657"/>
    </source>
</evidence>
<dbReference type="PATRIC" id="fig|1002364.3.peg.3535"/>
<keyword evidence="6" id="KW-0269">Exonuclease</keyword>
<evidence type="ECO:0000256" key="5">
    <source>
        <dbReference type="ARBA" id="ARBA00023172"/>
    </source>
</evidence>
<dbReference type="GO" id="GO:0003690">
    <property type="term" value="F:double-stranded DNA binding"/>
    <property type="evidence" value="ECO:0007669"/>
    <property type="project" value="TreeGrafter"/>
</dbReference>
<reference evidence="6 7" key="1">
    <citation type="submission" date="2011-08" db="EMBL/GenBank/DDBJ databases">
        <authorList>
            <person name="Weinstock G."/>
            <person name="Sodergren E."/>
            <person name="Clifton S."/>
            <person name="Fulton L."/>
            <person name="Fulton B."/>
            <person name="Courtney L."/>
            <person name="Fronick C."/>
            <person name="Harrison M."/>
            <person name="Strong C."/>
            <person name="Farmer C."/>
            <person name="Delahaunty K."/>
            <person name="Markovic C."/>
            <person name="Hall O."/>
            <person name="Minx P."/>
            <person name="Tomlinson C."/>
            <person name="Mitreva M."/>
            <person name="Hou S."/>
            <person name="Chen J."/>
            <person name="Wollam A."/>
            <person name="Pepin K.H."/>
            <person name="Johnson M."/>
            <person name="Bhonagiri V."/>
            <person name="Zhang X."/>
            <person name="Suruliraj S."/>
            <person name="Warren W."/>
            <person name="Chinwalla A."/>
            <person name="Mardis E.R."/>
            <person name="Wilson R.K."/>
        </authorList>
    </citation>
    <scope>NUCLEOTIDE SEQUENCE [LARGE SCALE GENOMIC DNA]</scope>
    <source>
        <strain evidence="6 7">ATCC 51873</strain>
    </source>
</reference>
<dbReference type="HOGENOM" id="CLU_923669_0_0_6"/>
<evidence type="ECO:0000256" key="1">
    <source>
        <dbReference type="ARBA" id="ARBA00004453"/>
    </source>
</evidence>
<keyword evidence="5" id="KW-0233">DNA recombination</keyword>
<dbReference type="GO" id="GO:0004527">
    <property type="term" value="F:exonuclease activity"/>
    <property type="evidence" value="ECO:0007669"/>
    <property type="project" value="UniProtKB-KW"/>
</dbReference>
<dbReference type="RefSeq" id="WP_004847749.1">
    <property type="nucleotide sequence ID" value="NZ_JH417551.1"/>
</dbReference>
<comment type="similarity">
    <text evidence="2">Belongs to the RdgC family.</text>
</comment>
<sequence>MKLAQIKNAIVFKATLPNADLLEGHMKECMFSDISETEFARSGFAVNTITGELVTPITGGYAITVRRDEKVIPSSVVKKEVETRVAAIELNSECKLKRKDKTVIKNNVIVELCKTAFVKTTYLFAYYDEANKLLIVATGSKPLSDIVVSLLVKACGSVKTETINVSDVKHGLTTRLRTYLTSGLEPFEGFRFSDFIQLGRLGDQKEIIKYSGSEIDDMQQEIIDKLDAGFIVEKVRLDIDGISFQLTEKFHFKAINLLSDINYQNEDDLPYRWRQEAGVKLFFMRTVVLGLVSVLEYKAEK</sequence>
<comment type="subcellular location">
    <subcellularLocation>
        <location evidence="1">Cytoplasm</location>
        <location evidence="1">Nucleoid</location>
    </subcellularLocation>
</comment>
<gene>
    <name evidence="6" type="ORF">HMPREF0454_03924</name>
</gene>
<evidence type="ECO:0000313" key="6">
    <source>
        <dbReference type="EMBL" id="EHM39301.1"/>
    </source>
</evidence>
<dbReference type="GO" id="GO:0043590">
    <property type="term" value="C:bacterial nucleoid"/>
    <property type="evidence" value="ECO:0007669"/>
    <property type="project" value="TreeGrafter"/>
</dbReference>
<dbReference type="GO" id="GO:0000018">
    <property type="term" value="P:regulation of DNA recombination"/>
    <property type="evidence" value="ECO:0007669"/>
    <property type="project" value="TreeGrafter"/>
</dbReference>
<protein>
    <recommendedName>
        <fullName evidence="3">Recombination-associated protein RdgC</fullName>
    </recommendedName>
</protein>
<keyword evidence="6" id="KW-0378">Hydrolase</keyword>
<dbReference type="PANTHER" id="PTHR38103">
    <property type="entry name" value="RECOMBINATION-ASSOCIATED PROTEIN RDGC"/>
    <property type="match status" value="1"/>
</dbReference>
<dbReference type="Pfam" id="PF04381">
    <property type="entry name" value="RdgC"/>
    <property type="match status" value="1"/>
</dbReference>
<evidence type="ECO:0000313" key="7">
    <source>
        <dbReference type="Proteomes" id="UP000005959"/>
    </source>
</evidence>
<dbReference type="InterPro" id="IPR007476">
    <property type="entry name" value="RdgC"/>
</dbReference>